<dbReference type="PROSITE" id="PS50893">
    <property type="entry name" value="ABC_TRANSPORTER_2"/>
    <property type="match status" value="1"/>
</dbReference>
<dbReference type="Proteomes" id="UP000515703">
    <property type="component" value="Chromosome"/>
</dbReference>
<evidence type="ECO:0000313" key="7">
    <source>
        <dbReference type="Proteomes" id="UP000515703"/>
    </source>
</evidence>
<dbReference type="Pfam" id="PF00005">
    <property type="entry name" value="ABC_tran"/>
    <property type="match status" value="1"/>
</dbReference>
<dbReference type="EMBL" id="AP023368">
    <property type="protein sequence ID" value="BCJ98719.1"/>
    <property type="molecule type" value="Genomic_DNA"/>
</dbReference>
<dbReference type="InterPro" id="IPR003593">
    <property type="entry name" value="AAA+_ATPase"/>
</dbReference>
<keyword evidence="4 6" id="KW-0067">ATP-binding</keyword>
<dbReference type="CDD" id="cd03255">
    <property type="entry name" value="ABC_MJ0796_LolCDE_FtsE"/>
    <property type="match status" value="1"/>
</dbReference>
<gene>
    <name evidence="6" type="ORF">bsdcttw_17600</name>
</gene>
<evidence type="ECO:0000313" key="6">
    <source>
        <dbReference type="EMBL" id="BCJ98719.1"/>
    </source>
</evidence>
<comment type="similarity">
    <text evidence="1">Belongs to the ABC transporter superfamily.</text>
</comment>
<dbReference type="SUPFAM" id="SSF52540">
    <property type="entry name" value="P-loop containing nucleoside triphosphate hydrolases"/>
    <property type="match status" value="1"/>
</dbReference>
<dbReference type="FunFam" id="3.40.50.300:FF:000032">
    <property type="entry name" value="Export ABC transporter ATP-binding protein"/>
    <property type="match status" value="1"/>
</dbReference>
<dbReference type="InterPro" id="IPR017911">
    <property type="entry name" value="MacB-like_ATP-bd"/>
</dbReference>
<dbReference type="InterPro" id="IPR003439">
    <property type="entry name" value="ABC_transporter-like_ATP-bd"/>
</dbReference>
<proteinExistence type="inferred from homology"/>
<dbReference type="GO" id="GO:0016887">
    <property type="term" value="F:ATP hydrolysis activity"/>
    <property type="evidence" value="ECO:0007669"/>
    <property type="project" value="InterPro"/>
</dbReference>
<name>A0A7I8DJY0_9FIRM</name>
<keyword evidence="2" id="KW-0813">Transport</keyword>
<dbReference type="AlphaFoldDB" id="A0A7I8DJY0"/>
<protein>
    <submittedName>
        <fullName evidence="6">ABC transporter ATP-binding protein</fullName>
    </submittedName>
</protein>
<evidence type="ECO:0000256" key="2">
    <source>
        <dbReference type="ARBA" id="ARBA00022448"/>
    </source>
</evidence>
<evidence type="ECO:0000256" key="3">
    <source>
        <dbReference type="ARBA" id="ARBA00022741"/>
    </source>
</evidence>
<organism evidence="6 7">
    <name type="scientific">Anaerocolumna chitinilytica</name>
    <dbReference type="NCBI Taxonomy" id="1727145"/>
    <lineage>
        <taxon>Bacteria</taxon>
        <taxon>Bacillati</taxon>
        <taxon>Bacillota</taxon>
        <taxon>Clostridia</taxon>
        <taxon>Lachnospirales</taxon>
        <taxon>Lachnospiraceae</taxon>
        <taxon>Anaerocolumna</taxon>
    </lineage>
</organism>
<reference evidence="6 7" key="1">
    <citation type="submission" date="2020-08" db="EMBL/GenBank/DDBJ databases">
        <title>Draft genome sequencing of an Anaerocolumna strain isolated from anoxic soil subjected to BSD treatment.</title>
        <authorList>
            <person name="Uek A."/>
            <person name="Tonouchi A."/>
        </authorList>
    </citation>
    <scope>NUCLEOTIDE SEQUENCE [LARGE SCALE GENOMIC DNA]</scope>
    <source>
        <strain evidence="6 7">CTTW</strain>
    </source>
</reference>
<sequence length="227" mass="25442">MYAMELNHITKGYLDGDRENLVLNDISLKVNKGEFIAILGPSGSGKSTLLTIAGMLLSADKGNIIINGSSMDEMKQKEWTKIRREKLGFIFQNHQLLPYLTAEEQLILAADMKPFSSKEERNSTVDELLAELGISSCKKKYPKQMSGGEKQRVAIARAFINRPEVILADEPTASLDGTRGRQIAEMIRQEVKHRNTAAIMVTHDERILDLVDRVYRLEQGKLLLSAL</sequence>
<dbReference type="GO" id="GO:0022857">
    <property type="term" value="F:transmembrane transporter activity"/>
    <property type="evidence" value="ECO:0007669"/>
    <property type="project" value="UniProtKB-ARBA"/>
</dbReference>
<keyword evidence="7" id="KW-1185">Reference proteome</keyword>
<keyword evidence="3" id="KW-0547">Nucleotide-binding</keyword>
<dbReference type="RefSeq" id="WP_225903821.1">
    <property type="nucleotide sequence ID" value="NZ_AP023368.1"/>
</dbReference>
<dbReference type="Gene3D" id="3.40.50.300">
    <property type="entry name" value="P-loop containing nucleotide triphosphate hydrolases"/>
    <property type="match status" value="1"/>
</dbReference>
<accession>A0A7I8DJY0</accession>
<dbReference type="GO" id="GO:0005524">
    <property type="term" value="F:ATP binding"/>
    <property type="evidence" value="ECO:0007669"/>
    <property type="project" value="UniProtKB-KW"/>
</dbReference>
<evidence type="ECO:0000259" key="5">
    <source>
        <dbReference type="PROSITE" id="PS50893"/>
    </source>
</evidence>
<evidence type="ECO:0000256" key="4">
    <source>
        <dbReference type="ARBA" id="ARBA00022840"/>
    </source>
</evidence>
<dbReference type="PANTHER" id="PTHR42798:SF6">
    <property type="entry name" value="CELL DIVISION ATP-BINDING PROTEIN FTSE"/>
    <property type="match status" value="1"/>
</dbReference>
<feature type="domain" description="ABC transporter" evidence="5">
    <location>
        <begin position="4"/>
        <end position="227"/>
    </location>
</feature>
<dbReference type="KEGG" id="acht:bsdcttw_17600"/>
<dbReference type="GO" id="GO:0098796">
    <property type="term" value="C:membrane protein complex"/>
    <property type="evidence" value="ECO:0007669"/>
    <property type="project" value="UniProtKB-ARBA"/>
</dbReference>
<evidence type="ECO:0000256" key="1">
    <source>
        <dbReference type="ARBA" id="ARBA00005417"/>
    </source>
</evidence>
<reference evidence="6 7" key="2">
    <citation type="submission" date="2020-08" db="EMBL/GenBank/DDBJ databases">
        <authorList>
            <person name="Ueki A."/>
            <person name="Tonouchi A."/>
        </authorList>
    </citation>
    <scope>NUCLEOTIDE SEQUENCE [LARGE SCALE GENOMIC DNA]</scope>
    <source>
        <strain evidence="6 7">CTTW</strain>
    </source>
</reference>
<dbReference type="PROSITE" id="PS00211">
    <property type="entry name" value="ABC_TRANSPORTER_1"/>
    <property type="match status" value="1"/>
</dbReference>
<dbReference type="InterPro" id="IPR027417">
    <property type="entry name" value="P-loop_NTPase"/>
</dbReference>
<dbReference type="PANTHER" id="PTHR42798">
    <property type="entry name" value="LIPOPROTEIN-RELEASING SYSTEM ATP-BINDING PROTEIN LOLD"/>
    <property type="match status" value="1"/>
</dbReference>
<dbReference type="SMART" id="SM00382">
    <property type="entry name" value="AAA"/>
    <property type="match status" value="1"/>
</dbReference>
<dbReference type="InterPro" id="IPR017871">
    <property type="entry name" value="ABC_transporter-like_CS"/>
</dbReference>